<name>A0AA88CZN7_FICCA</name>
<reference evidence="4" key="1">
    <citation type="submission" date="2023-07" db="EMBL/GenBank/DDBJ databases">
        <title>draft genome sequence of fig (Ficus carica).</title>
        <authorList>
            <person name="Takahashi T."/>
            <person name="Nishimura K."/>
        </authorList>
    </citation>
    <scope>NUCLEOTIDE SEQUENCE</scope>
</reference>
<dbReference type="InterPro" id="IPR002885">
    <property type="entry name" value="PPR_rpt"/>
</dbReference>
<feature type="repeat" description="PPR" evidence="3">
    <location>
        <begin position="267"/>
        <end position="301"/>
    </location>
</feature>
<dbReference type="PANTHER" id="PTHR47874:SF1">
    <property type="entry name" value="OS05G0407900 PROTEIN"/>
    <property type="match status" value="1"/>
</dbReference>
<dbReference type="Proteomes" id="UP001187192">
    <property type="component" value="Unassembled WGS sequence"/>
</dbReference>
<comment type="similarity">
    <text evidence="1">Belongs to the PPR family. P subfamily.</text>
</comment>
<keyword evidence="5" id="KW-1185">Reference proteome</keyword>
<dbReference type="Gramene" id="FCD_00007042-RA">
    <property type="protein sequence ID" value="FCD_00007042-RA:cds"/>
    <property type="gene ID" value="FCD_00007042"/>
</dbReference>
<dbReference type="InterPro" id="IPR044179">
    <property type="entry name" value="PPR5-like"/>
</dbReference>
<evidence type="ECO:0000313" key="5">
    <source>
        <dbReference type="Proteomes" id="UP001187192"/>
    </source>
</evidence>
<dbReference type="InterPro" id="IPR011990">
    <property type="entry name" value="TPR-like_helical_dom_sf"/>
</dbReference>
<dbReference type="Pfam" id="PF13041">
    <property type="entry name" value="PPR_2"/>
    <property type="match status" value="2"/>
</dbReference>
<dbReference type="Pfam" id="PF01535">
    <property type="entry name" value="PPR"/>
    <property type="match status" value="1"/>
</dbReference>
<evidence type="ECO:0000256" key="2">
    <source>
        <dbReference type="ARBA" id="ARBA00022737"/>
    </source>
</evidence>
<sequence length="520" mass="59847">MKRAWKISELAGAEILSVHLHGRSAKPSRGSNPFFLFTLNKSPNHGLIRDLNVDTQSPPPSPPDASGWYPNVLRLFTEKPPLQNEMLNEEELTGIAALLSQNLHNSNEVVRILEEKRDLLLRRYDNGSTILKLLKLLNSSPQLALEVFNWRRKQEKCEFPITEKEFAKGINLAGKVKNIGLAVELFSEAASKRMKTTSTYNALMSACLFSGYADKCQSLFRDLKKEPECSPTIVTYNILISVFGQLLLIDHMETTFREIKDSNLVPNISTYNSLIAGYLTAWMWDDMERTFQLMQEGPVKPDASTYVLLLRGYSHSGNLEKMEQVYELTKDYITQKYTPLIRTMICAYCKSSSKERVKKIEALMRHIPEEDYRPWFNVLLIRVYAQEDSLEAMEESINEAFNHKTAVHSVNVMRSITATYFRCKAVDRLATFVKRAESAGWRICRSLYHCKMILYASEKRLEEMESVLDEMENINLDRTKKTFWILHKAYLLWGQTTKAAQVIGLMYKHGYEIPMNVFPS</sequence>
<accession>A0AA88CZN7</accession>
<dbReference type="PANTHER" id="PTHR47874">
    <property type="entry name" value="EXPRESSED PROTEIN"/>
    <property type="match status" value="1"/>
</dbReference>
<organism evidence="4 5">
    <name type="scientific">Ficus carica</name>
    <name type="common">Common fig</name>
    <dbReference type="NCBI Taxonomy" id="3494"/>
    <lineage>
        <taxon>Eukaryota</taxon>
        <taxon>Viridiplantae</taxon>
        <taxon>Streptophyta</taxon>
        <taxon>Embryophyta</taxon>
        <taxon>Tracheophyta</taxon>
        <taxon>Spermatophyta</taxon>
        <taxon>Magnoliopsida</taxon>
        <taxon>eudicotyledons</taxon>
        <taxon>Gunneridae</taxon>
        <taxon>Pentapetalae</taxon>
        <taxon>rosids</taxon>
        <taxon>fabids</taxon>
        <taxon>Rosales</taxon>
        <taxon>Moraceae</taxon>
        <taxon>Ficeae</taxon>
        <taxon>Ficus</taxon>
    </lineage>
</organism>
<comment type="caution">
    <text evidence="4">The sequence shown here is derived from an EMBL/GenBank/DDBJ whole genome shotgun (WGS) entry which is preliminary data.</text>
</comment>
<proteinExistence type="inferred from homology"/>
<dbReference type="PROSITE" id="PS51375">
    <property type="entry name" value="PPR"/>
    <property type="match status" value="2"/>
</dbReference>
<keyword evidence="2" id="KW-0677">Repeat</keyword>
<dbReference type="GO" id="GO:0003729">
    <property type="term" value="F:mRNA binding"/>
    <property type="evidence" value="ECO:0007669"/>
    <property type="project" value="InterPro"/>
</dbReference>
<protein>
    <recommendedName>
        <fullName evidence="6">Pentatricopeptide repeat-containing protein</fullName>
    </recommendedName>
</protein>
<evidence type="ECO:0000313" key="4">
    <source>
        <dbReference type="EMBL" id="GMN38170.1"/>
    </source>
</evidence>
<feature type="repeat" description="PPR" evidence="3">
    <location>
        <begin position="232"/>
        <end position="266"/>
    </location>
</feature>
<evidence type="ECO:0008006" key="6">
    <source>
        <dbReference type="Google" id="ProtNLM"/>
    </source>
</evidence>
<evidence type="ECO:0000256" key="1">
    <source>
        <dbReference type="ARBA" id="ARBA00007626"/>
    </source>
</evidence>
<dbReference type="EMBL" id="BTGU01000007">
    <property type="protein sequence ID" value="GMN38170.1"/>
    <property type="molecule type" value="Genomic_DNA"/>
</dbReference>
<dbReference type="AlphaFoldDB" id="A0AA88CZN7"/>
<dbReference type="NCBIfam" id="TIGR00756">
    <property type="entry name" value="PPR"/>
    <property type="match status" value="2"/>
</dbReference>
<evidence type="ECO:0000256" key="3">
    <source>
        <dbReference type="PROSITE-ProRule" id="PRU00708"/>
    </source>
</evidence>
<gene>
    <name evidence="4" type="ORF">TIFTF001_007402</name>
</gene>
<dbReference type="Gene3D" id="1.25.40.10">
    <property type="entry name" value="Tetratricopeptide repeat domain"/>
    <property type="match status" value="2"/>
</dbReference>